<protein>
    <submittedName>
        <fullName evidence="2">Uncharacterized protein</fullName>
    </submittedName>
</protein>
<comment type="caution">
    <text evidence="2">The sequence shown here is derived from an EMBL/GenBank/DDBJ whole genome shotgun (WGS) entry which is preliminary data.</text>
</comment>
<gene>
    <name evidence="2" type="ORF">ACG04Q_19265</name>
</gene>
<evidence type="ECO:0000313" key="2">
    <source>
        <dbReference type="EMBL" id="MFG6463722.1"/>
    </source>
</evidence>
<evidence type="ECO:0000313" key="3">
    <source>
        <dbReference type="Proteomes" id="UP001606302"/>
    </source>
</evidence>
<accession>A0ABW7GP28</accession>
<dbReference type="Proteomes" id="UP001606302">
    <property type="component" value="Unassembled WGS sequence"/>
</dbReference>
<evidence type="ECO:0000256" key="1">
    <source>
        <dbReference type="SAM" id="SignalP"/>
    </source>
</evidence>
<reference evidence="2 3" key="1">
    <citation type="submission" date="2024-08" db="EMBL/GenBank/DDBJ databases">
        <authorList>
            <person name="Lu H."/>
        </authorList>
    </citation>
    <scope>NUCLEOTIDE SEQUENCE [LARGE SCALE GENOMIC DNA]</scope>
    <source>
        <strain evidence="2 3">DXS20W</strain>
    </source>
</reference>
<feature type="chain" id="PRO_5045183944" evidence="1">
    <location>
        <begin position="24"/>
        <end position="183"/>
    </location>
</feature>
<keyword evidence="3" id="KW-1185">Reference proteome</keyword>
<name>A0ABW7GP28_9BURK</name>
<organism evidence="2 3">
    <name type="scientific">Pelomonas lactea</name>
    <dbReference type="NCBI Taxonomy" id="3299030"/>
    <lineage>
        <taxon>Bacteria</taxon>
        <taxon>Pseudomonadati</taxon>
        <taxon>Pseudomonadota</taxon>
        <taxon>Betaproteobacteria</taxon>
        <taxon>Burkholderiales</taxon>
        <taxon>Sphaerotilaceae</taxon>
        <taxon>Roseateles</taxon>
    </lineage>
</organism>
<proteinExistence type="predicted"/>
<sequence length="183" mass="19631">MQSKLLKLSAATALALALVTSIAATPATPTGSPLERGERLLTLLQPLLHGELFPKMDVVQSALGISFKDAHVSIASGNREVSGNATLAAMDWPGYADTSAEATQAMTRNVITLMPEKTKCASPAPLKSSLKMARIYREGTDGWEPMGSEPEYAGENKSYFWNISLSEINGCIARISLVFTKKE</sequence>
<dbReference type="EMBL" id="JBIGHX010000007">
    <property type="protein sequence ID" value="MFG6463722.1"/>
    <property type="molecule type" value="Genomic_DNA"/>
</dbReference>
<feature type="signal peptide" evidence="1">
    <location>
        <begin position="1"/>
        <end position="23"/>
    </location>
</feature>
<keyword evidence="1" id="KW-0732">Signal</keyword>